<evidence type="ECO:0000313" key="2">
    <source>
        <dbReference type="Proteomes" id="UP000811609"/>
    </source>
</evidence>
<accession>A0A8T1Q489</accession>
<dbReference type="EMBL" id="CM031815">
    <property type="protein sequence ID" value="KAG6648943.1"/>
    <property type="molecule type" value="Genomic_DNA"/>
</dbReference>
<protein>
    <submittedName>
        <fullName evidence="1">Uncharacterized protein</fullName>
    </submittedName>
</protein>
<organism evidence="1 2">
    <name type="scientific">Carya illinoinensis</name>
    <name type="common">Pecan</name>
    <dbReference type="NCBI Taxonomy" id="32201"/>
    <lineage>
        <taxon>Eukaryota</taxon>
        <taxon>Viridiplantae</taxon>
        <taxon>Streptophyta</taxon>
        <taxon>Embryophyta</taxon>
        <taxon>Tracheophyta</taxon>
        <taxon>Spermatophyta</taxon>
        <taxon>Magnoliopsida</taxon>
        <taxon>eudicotyledons</taxon>
        <taxon>Gunneridae</taxon>
        <taxon>Pentapetalae</taxon>
        <taxon>rosids</taxon>
        <taxon>fabids</taxon>
        <taxon>Fagales</taxon>
        <taxon>Juglandaceae</taxon>
        <taxon>Carya</taxon>
    </lineage>
</organism>
<gene>
    <name evidence="1" type="ORF">CIPAW_07G179000</name>
</gene>
<dbReference type="AlphaFoldDB" id="A0A8T1Q489"/>
<sequence>MKEISGRECARTVYVEKETVRFTQTSVSFQQGSPPSQPQFLFERFPRLL</sequence>
<keyword evidence="2" id="KW-1185">Reference proteome</keyword>
<evidence type="ECO:0000313" key="1">
    <source>
        <dbReference type="EMBL" id="KAG6648943.1"/>
    </source>
</evidence>
<proteinExistence type="predicted"/>
<dbReference type="Proteomes" id="UP000811609">
    <property type="component" value="Chromosome 7"/>
</dbReference>
<comment type="caution">
    <text evidence="1">The sequence shown here is derived from an EMBL/GenBank/DDBJ whole genome shotgun (WGS) entry which is preliminary data.</text>
</comment>
<reference evidence="1" key="1">
    <citation type="submission" date="2020-12" db="EMBL/GenBank/DDBJ databases">
        <title>WGS assembly of Carya illinoinensis cv. Pawnee.</title>
        <authorList>
            <person name="Platts A."/>
            <person name="Shu S."/>
            <person name="Wright S."/>
            <person name="Barry K."/>
            <person name="Edger P."/>
            <person name="Pires J.C."/>
            <person name="Schmutz J."/>
        </authorList>
    </citation>
    <scope>NUCLEOTIDE SEQUENCE</scope>
    <source>
        <tissue evidence="1">Leaf</tissue>
    </source>
</reference>
<name>A0A8T1Q489_CARIL</name>